<evidence type="ECO:0000256" key="6">
    <source>
        <dbReference type="ARBA" id="ARBA00025799"/>
    </source>
</evidence>
<accession>A0ABD3PRM8</accession>
<feature type="region of interest" description="Disordered" evidence="7">
    <location>
        <begin position="107"/>
        <end position="165"/>
    </location>
</feature>
<dbReference type="PANTHER" id="PTHR21493:SF9">
    <property type="entry name" value="GOLGI TRANSPORT PROTEIN 1-RELATED"/>
    <property type="match status" value="1"/>
</dbReference>
<evidence type="ECO:0000256" key="4">
    <source>
        <dbReference type="ARBA" id="ARBA00023034"/>
    </source>
</evidence>
<keyword evidence="5 8" id="KW-0472">Membrane</keyword>
<dbReference type="EMBL" id="JABMIG020000126">
    <property type="protein sequence ID" value="KAL3790517.1"/>
    <property type="molecule type" value="Genomic_DNA"/>
</dbReference>
<protein>
    <recommendedName>
        <fullName evidence="12">Vesicle transport protein</fullName>
    </recommendedName>
</protein>
<keyword evidence="3 8" id="KW-1133">Transmembrane helix</keyword>
<feature type="region of interest" description="Disordered" evidence="7">
    <location>
        <begin position="288"/>
        <end position="325"/>
    </location>
</feature>
<feature type="transmembrane region" description="Helical" evidence="8">
    <location>
        <begin position="236"/>
        <end position="261"/>
    </location>
</feature>
<feature type="signal peptide" evidence="9">
    <location>
        <begin position="1"/>
        <end position="20"/>
    </location>
</feature>
<keyword evidence="11" id="KW-1185">Reference proteome</keyword>
<evidence type="ECO:0000313" key="11">
    <source>
        <dbReference type="Proteomes" id="UP001516023"/>
    </source>
</evidence>
<evidence type="ECO:0000313" key="10">
    <source>
        <dbReference type="EMBL" id="KAL3790517.1"/>
    </source>
</evidence>
<feature type="chain" id="PRO_5044842781" description="Vesicle transport protein" evidence="9">
    <location>
        <begin position="21"/>
        <end position="325"/>
    </location>
</feature>
<dbReference type="InterPro" id="IPR007305">
    <property type="entry name" value="Vesicle_transpt_Got1/SFT2"/>
</dbReference>
<feature type="transmembrane region" description="Helical" evidence="8">
    <location>
        <begin position="176"/>
        <end position="196"/>
    </location>
</feature>
<evidence type="ECO:0000256" key="1">
    <source>
        <dbReference type="ARBA" id="ARBA00004653"/>
    </source>
</evidence>
<dbReference type="AlphaFoldDB" id="A0ABD3PRM8"/>
<keyword evidence="2 8" id="KW-0812">Transmembrane</keyword>
<evidence type="ECO:0000256" key="7">
    <source>
        <dbReference type="SAM" id="MobiDB-lite"/>
    </source>
</evidence>
<feature type="compositionally biased region" description="Polar residues" evidence="7">
    <location>
        <begin position="115"/>
        <end position="128"/>
    </location>
</feature>
<reference evidence="10 11" key="1">
    <citation type="journal article" date="2020" name="G3 (Bethesda)">
        <title>Improved Reference Genome for Cyclotella cryptica CCMP332, a Model for Cell Wall Morphogenesis, Salinity Adaptation, and Lipid Production in Diatoms (Bacillariophyta).</title>
        <authorList>
            <person name="Roberts W.R."/>
            <person name="Downey K.M."/>
            <person name="Ruck E.C."/>
            <person name="Traller J.C."/>
            <person name="Alverson A.J."/>
        </authorList>
    </citation>
    <scope>NUCLEOTIDE SEQUENCE [LARGE SCALE GENOMIC DNA]</scope>
    <source>
        <strain evidence="10 11">CCMP332</strain>
    </source>
</reference>
<evidence type="ECO:0000256" key="8">
    <source>
        <dbReference type="SAM" id="Phobius"/>
    </source>
</evidence>
<keyword evidence="9" id="KW-0732">Signal</keyword>
<gene>
    <name evidence="10" type="ORF">HJC23_007666</name>
</gene>
<evidence type="ECO:0000256" key="5">
    <source>
        <dbReference type="ARBA" id="ARBA00023136"/>
    </source>
</evidence>
<sequence>MLLFGVITSFAALWSIPAWGDQPRHLLVKSAFIRQTSKQILTKNTINLRKQQSEQEINTHQRACSVLEIRGGAFSAYDNYDEGDGYDANGSHDDGMKDYENEYRNRYNQYDQPGSYGSQDRYGNSYYSRRSENGYYDDEGRYHEDYDDRRERGARRKVSTNQSKLPEALTSGNRKLGLLFLSSGAAFTALGITLFFNKTLMRLGNLLFVCGVPLMIGPGRTLGYFLQPKKARATGCLVCGIFLVLVGHPVIGILLEIFGLLNLFGNMFPVLLMMAKNLPIVGGLLGGDSSPSRSRRERRREDDEYNSNRYEDDMRYNERYPREQY</sequence>
<evidence type="ECO:0008006" key="12">
    <source>
        <dbReference type="Google" id="ProtNLM"/>
    </source>
</evidence>
<comment type="subcellular location">
    <subcellularLocation>
        <location evidence="1">Golgi apparatus membrane</location>
        <topology evidence="1">Multi-pass membrane protein</topology>
    </subcellularLocation>
</comment>
<keyword evidence="4" id="KW-0333">Golgi apparatus</keyword>
<comment type="caution">
    <text evidence="10">The sequence shown here is derived from an EMBL/GenBank/DDBJ whole genome shotgun (WGS) entry which is preliminary data.</text>
</comment>
<feature type="compositionally biased region" description="Basic and acidic residues" evidence="7">
    <location>
        <begin position="138"/>
        <end position="151"/>
    </location>
</feature>
<feature type="compositionally biased region" description="Basic and acidic residues" evidence="7">
    <location>
        <begin position="309"/>
        <end position="325"/>
    </location>
</feature>
<evidence type="ECO:0000256" key="9">
    <source>
        <dbReference type="SAM" id="SignalP"/>
    </source>
</evidence>
<evidence type="ECO:0000256" key="3">
    <source>
        <dbReference type="ARBA" id="ARBA00022989"/>
    </source>
</evidence>
<dbReference type="PANTHER" id="PTHR21493">
    <property type="entry name" value="CGI-141-RELATED/LIPASE CONTAINING PROTEIN"/>
    <property type="match status" value="1"/>
</dbReference>
<evidence type="ECO:0000256" key="2">
    <source>
        <dbReference type="ARBA" id="ARBA00022692"/>
    </source>
</evidence>
<comment type="similarity">
    <text evidence="6">Belongs to the GOT1 family.</text>
</comment>
<dbReference type="Proteomes" id="UP001516023">
    <property type="component" value="Unassembled WGS sequence"/>
</dbReference>
<name>A0ABD3PRM8_9STRA</name>
<dbReference type="GO" id="GO:0000139">
    <property type="term" value="C:Golgi membrane"/>
    <property type="evidence" value="ECO:0007669"/>
    <property type="project" value="UniProtKB-SubCell"/>
</dbReference>
<proteinExistence type="inferred from homology"/>
<organism evidence="10 11">
    <name type="scientific">Cyclotella cryptica</name>
    <dbReference type="NCBI Taxonomy" id="29204"/>
    <lineage>
        <taxon>Eukaryota</taxon>
        <taxon>Sar</taxon>
        <taxon>Stramenopiles</taxon>
        <taxon>Ochrophyta</taxon>
        <taxon>Bacillariophyta</taxon>
        <taxon>Coscinodiscophyceae</taxon>
        <taxon>Thalassiosirophycidae</taxon>
        <taxon>Stephanodiscales</taxon>
        <taxon>Stephanodiscaceae</taxon>
        <taxon>Cyclotella</taxon>
    </lineage>
</organism>
<dbReference type="Pfam" id="PF04178">
    <property type="entry name" value="Got1"/>
    <property type="match status" value="1"/>
</dbReference>
<dbReference type="InterPro" id="IPR045176">
    <property type="entry name" value="Got1"/>
</dbReference>